<evidence type="ECO:0008006" key="3">
    <source>
        <dbReference type="Google" id="ProtNLM"/>
    </source>
</evidence>
<proteinExistence type="predicted"/>
<name>A0AAU7QAW9_9GAMM</name>
<evidence type="ECO:0000313" key="2">
    <source>
        <dbReference type="EMBL" id="XBS69376.1"/>
    </source>
</evidence>
<organism evidence="2">
    <name type="scientific">Acerihabitans sp. KWT182</name>
    <dbReference type="NCBI Taxonomy" id="3157919"/>
    <lineage>
        <taxon>Bacteria</taxon>
        <taxon>Pseudomonadati</taxon>
        <taxon>Pseudomonadota</taxon>
        <taxon>Gammaproteobacteria</taxon>
        <taxon>Enterobacterales</taxon>
        <taxon>Pectobacteriaceae</taxon>
        <taxon>Acerihabitans</taxon>
    </lineage>
</organism>
<evidence type="ECO:0000256" key="1">
    <source>
        <dbReference type="SAM" id="MobiDB-lite"/>
    </source>
</evidence>
<feature type="region of interest" description="Disordered" evidence="1">
    <location>
        <begin position="18"/>
        <end position="42"/>
    </location>
</feature>
<feature type="compositionally biased region" description="Basic residues" evidence="1">
    <location>
        <begin position="33"/>
        <end position="42"/>
    </location>
</feature>
<feature type="compositionally biased region" description="Basic and acidic residues" evidence="1">
    <location>
        <begin position="22"/>
        <end position="32"/>
    </location>
</feature>
<reference evidence="2" key="1">
    <citation type="submission" date="2024-06" db="EMBL/GenBank/DDBJ databases">
        <authorList>
            <person name="Coelho C."/>
            <person name="Bento M."/>
            <person name="Garcia E."/>
            <person name="Camelo A."/>
            <person name="Brandao I."/>
            <person name="Espirito Santo C."/>
            <person name="Trovao J."/>
            <person name="Verissimo A."/>
            <person name="Costa J."/>
            <person name="Tiago I."/>
        </authorList>
    </citation>
    <scope>NUCLEOTIDE SEQUENCE</scope>
    <source>
        <strain evidence="2">KWT182</strain>
    </source>
</reference>
<protein>
    <recommendedName>
        <fullName evidence="3">F-box domain-containing protein</fullName>
    </recommendedName>
</protein>
<sequence>MRRVKTVSSTLTRLGNTALKRKNSDAGDDSAKIKRPQTKKTARPTLWDMPELVLQSIISYIEPADILSIATMFNPEQKAYFSKEINYGRLVSDSLSWVVSIRDFDQALERIQTLPPRQRALPLIRLGGHVYQLEPGDRSVAMALFCAETRLHHAHSPSLAPQLRAIENASTFCHLLIGQVTPERCLREVAAGYGVTSPSRLRELERLIVNTLMGEEGWAGKNGRQMAAKYGICDESNITLLEQYIFTEMCRDDIGETATCEEIARRYGICSPKGREQLEAYRVRQFIGRKAQQGADCKELAKRYEITSTAARQCLEYYAVEGVLGERSAIRRQLPDAGLEVWGNHPSHNGFN</sequence>
<accession>A0AAU7QAW9</accession>
<dbReference type="AlphaFoldDB" id="A0AAU7QAW9"/>
<dbReference type="EMBL" id="CP157947">
    <property type="protein sequence ID" value="XBS69376.1"/>
    <property type="molecule type" value="Genomic_DNA"/>
</dbReference>
<gene>
    <name evidence="2" type="ORF">ABK905_23590</name>
</gene>